<feature type="compositionally biased region" description="Low complexity" evidence="1">
    <location>
        <begin position="118"/>
        <end position="138"/>
    </location>
</feature>
<keyword evidence="2" id="KW-0812">Transmembrane</keyword>
<dbReference type="GeneID" id="18915026"/>
<organism evidence="3 4">
    <name type="scientific">Phanerochaete carnosa (strain HHB-10118-sp)</name>
    <name type="common">White-rot fungus</name>
    <name type="synonym">Peniophora carnosa</name>
    <dbReference type="NCBI Taxonomy" id="650164"/>
    <lineage>
        <taxon>Eukaryota</taxon>
        <taxon>Fungi</taxon>
        <taxon>Dikarya</taxon>
        <taxon>Basidiomycota</taxon>
        <taxon>Agaricomycotina</taxon>
        <taxon>Agaricomycetes</taxon>
        <taxon>Polyporales</taxon>
        <taxon>Phanerochaetaceae</taxon>
        <taxon>Phanerochaete</taxon>
    </lineage>
</organism>
<keyword evidence="2" id="KW-0472">Membrane</keyword>
<proteinExistence type="predicted"/>
<dbReference type="SUPFAM" id="SSF48097">
    <property type="entry name" value="Regulator of G-protein signaling, RGS"/>
    <property type="match status" value="1"/>
</dbReference>
<dbReference type="InterPro" id="IPR036305">
    <property type="entry name" value="RGS_sf"/>
</dbReference>
<dbReference type="PANTHER" id="PTHR39466:SF1">
    <property type="entry name" value="RGS DOMAIN-CONTAINING PROTEIN"/>
    <property type="match status" value="1"/>
</dbReference>
<dbReference type="InParanoid" id="K5W7P5"/>
<evidence type="ECO:0000256" key="1">
    <source>
        <dbReference type="SAM" id="MobiDB-lite"/>
    </source>
</evidence>
<feature type="region of interest" description="Disordered" evidence="1">
    <location>
        <begin position="112"/>
        <end position="139"/>
    </location>
</feature>
<reference evidence="3 4" key="1">
    <citation type="journal article" date="2012" name="BMC Genomics">
        <title>Comparative genomics of the white-rot fungi, Phanerochaete carnosa and P. chrysosporium, to elucidate the genetic basis of the distinct wood types they colonize.</title>
        <authorList>
            <person name="Suzuki H."/>
            <person name="MacDonald J."/>
            <person name="Syed K."/>
            <person name="Salamov A."/>
            <person name="Hori C."/>
            <person name="Aerts A."/>
            <person name="Henrissat B."/>
            <person name="Wiebenga A."/>
            <person name="vanKuyk P.A."/>
            <person name="Barry K."/>
            <person name="Lindquist E."/>
            <person name="LaButti K."/>
            <person name="Lapidus A."/>
            <person name="Lucas S."/>
            <person name="Coutinho P."/>
            <person name="Gong Y."/>
            <person name="Samejima M."/>
            <person name="Mahadevan R."/>
            <person name="Abou-Zaid M."/>
            <person name="de Vries R.P."/>
            <person name="Igarashi K."/>
            <person name="Yadav J.S."/>
            <person name="Grigoriev I.V."/>
            <person name="Master E.R."/>
        </authorList>
    </citation>
    <scope>NUCLEOTIDE SEQUENCE [LARGE SCALE GENOMIC DNA]</scope>
    <source>
        <strain evidence="3 4">HHB-10118-sp</strain>
    </source>
</reference>
<evidence type="ECO:0000313" key="3">
    <source>
        <dbReference type="EMBL" id="EKM59968.1"/>
    </source>
</evidence>
<dbReference type="KEGG" id="pco:PHACADRAFT_250790"/>
<dbReference type="HOGENOM" id="CLU_040054_0_0_1"/>
<protein>
    <recommendedName>
        <fullName evidence="5">RGS domain-containing protein</fullName>
    </recommendedName>
</protein>
<accession>K5W7P5</accession>
<dbReference type="PANTHER" id="PTHR39466">
    <property type="entry name" value="RGS DOMAIN-CONTAINING PROTEIN"/>
    <property type="match status" value="1"/>
</dbReference>
<dbReference type="OrthoDB" id="3232309at2759"/>
<feature type="transmembrane region" description="Helical" evidence="2">
    <location>
        <begin position="234"/>
        <end position="259"/>
    </location>
</feature>
<name>K5W7P5_PHACS</name>
<evidence type="ECO:0008006" key="5">
    <source>
        <dbReference type="Google" id="ProtNLM"/>
    </source>
</evidence>
<dbReference type="Gene3D" id="1.10.167.10">
    <property type="entry name" value="Regulator of G-protein Signalling 4, domain 2"/>
    <property type="match status" value="1"/>
</dbReference>
<dbReference type="AlphaFoldDB" id="K5W7P5"/>
<evidence type="ECO:0000256" key="2">
    <source>
        <dbReference type="SAM" id="Phobius"/>
    </source>
</evidence>
<dbReference type="Proteomes" id="UP000008370">
    <property type="component" value="Unassembled WGS sequence"/>
</dbReference>
<dbReference type="RefSeq" id="XP_007392517.1">
    <property type="nucleotide sequence ID" value="XM_007392455.1"/>
</dbReference>
<sequence length="292" mass="32956">MRFTFKHPWIHLTPALSAIALDDILSGNTCQPIGLADFESYLEHKEHSVENLRFVVWYQSYRRRFFALPPAKQKLSPGSRQFSFALPTPARTAQHISRMSSRATTLVYDEPLTPNSALHSPTTSTSPTLSRTSSVPLTASSSIPSRAYMHTAPEKQPLRDECTLVAATFLLPSAPYELMLPSLLLSTILRDVALNTHPDVFLPAYEYAYDALLTSSLPRFLEIAQQNMNWEKKLYWWLYGIMTSCVGWAIVIGCLFISYDSHTTQGRLRAWRLLGVPFLSLGAMQMYAAYRG</sequence>
<dbReference type="InterPro" id="IPR044926">
    <property type="entry name" value="RGS_subdomain_2"/>
</dbReference>
<feature type="transmembrane region" description="Helical" evidence="2">
    <location>
        <begin position="271"/>
        <end position="290"/>
    </location>
</feature>
<dbReference type="EMBL" id="JH930469">
    <property type="protein sequence ID" value="EKM59968.1"/>
    <property type="molecule type" value="Genomic_DNA"/>
</dbReference>
<keyword evidence="4" id="KW-1185">Reference proteome</keyword>
<gene>
    <name evidence="3" type="ORF">PHACADRAFT_250790</name>
</gene>
<evidence type="ECO:0000313" key="4">
    <source>
        <dbReference type="Proteomes" id="UP000008370"/>
    </source>
</evidence>
<keyword evidence="2" id="KW-1133">Transmembrane helix</keyword>